<reference evidence="2 3" key="1">
    <citation type="submission" date="2021-10" db="EMBL/GenBank/DDBJ databases">
        <title>Streptomyces sp. strain SMC 277, a novel streptomycete isolated from soil.</title>
        <authorList>
            <person name="Chanama M."/>
        </authorList>
    </citation>
    <scope>NUCLEOTIDE SEQUENCE [LARGE SCALE GENOMIC DNA]</scope>
    <source>
        <strain evidence="2 3">SMC 277</strain>
    </source>
</reference>
<evidence type="ECO:0000313" key="3">
    <source>
        <dbReference type="Proteomes" id="UP001199054"/>
    </source>
</evidence>
<protein>
    <submittedName>
        <fullName evidence="2">GNAT family N-acetyltransferase</fullName>
    </submittedName>
</protein>
<dbReference type="PANTHER" id="PTHR43441">
    <property type="entry name" value="RIBOSOMAL-PROTEIN-SERINE ACETYLTRANSFERASE"/>
    <property type="match status" value="1"/>
</dbReference>
<dbReference type="RefSeq" id="WP_226729412.1">
    <property type="nucleotide sequence ID" value="NZ_JAJAUY010000118.1"/>
</dbReference>
<accession>A0ABS8BCT8</accession>
<dbReference type="PANTHER" id="PTHR43441:SF2">
    <property type="entry name" value="FAMILY ACETYLTRANSFERASE, PUTATIVE (AFU_ORTHOLOGUE AFUA_7G00850)-RELATED"/>
    <property type="match status" value="1"/>
</dbReference>
<proteinExistence type="predicted"/>
<evidence type="ECO:0000313" key="2">
    <source>
        <dbReference type="EMBL" id="MCB5182326.1"/>
    </source>
</evidence>
<evidence type="ECO:0000259" key="1">
    <source>
        <dbReference type="PROSITE" id="PS51186"/>
    </source>
</evidence>
<sequence length="200" mass="21946">MEITYRALRDAEGEDLVDFLVGEVWPFHGVAVVRPEQVRRWIADGVFGGERNRTFWVLGGGGGDAGGGGDGQDGVGSGGGAVGLVRLMDLGDGTPMLDLRVRSAWRGRGIGRQALEWATRYLFEEFPEVRRIEGTTRQDNVAMRRTFLRCGYVKEAHYRDGWPGEGGAVHDAVGYAVLRRDWEAGSVSLPEWDDGHLLDG</sequence>
<dbReference type="InterPro" id="IPR016181">
    <property type="entry name" value="Acyl_CoA_acyltransferase"/>
</dbReference>
<keyword evidence="3" id="KW-1185">Reference proteome</keyword>
<name>A0ABS8BCT8_9ACTN</name>
<feature type="domain" description="N-acetyltransferase" evidence="1">
    <location>
        <begin position="3"/>
        <end position="180"/>
    </location>
</feature>
<dbReference type="EMBL" id="JAJAUY010000118">
    <property type="protein sequence ID" value="MCB5182326.1"/>
    <property type="molecule type" value="Genomic_DNA"/>
</dbReference>
<dbReference type="InterPro" id="IPR000182">
    <property type="entry name" value="GNAT_dom"/>
</dbReference>
<dbReference type="Pfam" id="PF13302">
    <property type="entry name" value="Acetyltransf_3"/>
    <property type="match status" value="1"/>
</dbReference>
<dbReference type="InterPro" id="IPR051908">
    <property type="entry name" value="Ribosomal_N-acetyltransferase"/>
</dbReference>
<dbReference type="SUPFAM" id="SSF55729">
    <property type="entry name" value="Acyl-CoA N-acyltransferases (Nat)"/>
    <property type="match status" value="1"/>
</dbReference>
<organism evidence="2 3">
    <name type="scientific">Streptomyces antimicrobicus</name>
    <dbReference type="NCBI Taxonomy" id="2883108"/>
    <lineage>
        <taxon>Bacteria</taxon>
        <taxon>Bacillati</taxon>
        <taxon>Actinomycetota</taxon>
        <taxon>Actinomycetes</taxon>
        <taxon>Kitasatosporales</taxon>
        <taxon>Streptomycetaceae</taxon>
        <taxon>Streptomyces</taxon>
    </lineage>
</organism>
<dbReference type="PROSITE" id="PS51186">
    <property type="entry name" value="GNAT"/>
    <property type="match status" value="1"/>
</dbReference>
<comment type="caution">
    <text evidence="2">The sequence shown here is derived from an EMBL/GenBank/DDBJ whole genome shotgun (WGS) entry which is preliminary data.</text>
</comment>
<gene>
    <name evidence="2" type="ORF">LG632_23470</name>
</gene>
<dbReference type="Gene3D" id="3.40.630.30">
    <property type="match status" value="1"/>
</dbReference>
<dbReference type="Proteomes" id="UP001199054">
    <property type="component" value="Unassembled WGS sequence"/>
</dbReference>